<sequence length="55" mass="6498">MVLNSEGIMGGVVLEIEDYRKELKYYPCLPWDEKYESLPSSLFEHRLVENLATYE</sequence>
<accession>A0A9W4D1U8</accession>
<dbReference type="AlphaFoldDB" id="A0A9W4D1U8"/>
<protein>
    <submittedName>
        <fullName evidence="1">BgTH12-03878</fullName>
    </submittedName>
</protein>
<proteinExistence type="predicted"/>
<evidence type="ECO:0000313" key="2">
    <source>
        <dbReference type="Proteomes" id="UP000683417"/>
    </source>
</evidence>
<gene>
    <name evidence="1" type="ORF">BGTH12_LOCUS1128</name>
</gene>
<dbReference type="Proteomes" id="UP000683417">
    <property type="component" value="Unassembled WGS sequence"/>
</dbReference>
<organism evidence="1 2">
    <name type="scientific">Blumeria graminis f. sp. triticale</name>
    <dbReference type="NCBI Taxonomy" id="1689686"/>
    <lineage>
        <taxon>Eukaryota</taxon>
        <taxon>Fungi</taxon>
        <taxon>Dikarya</taxon>
        <taxon>Ascomycota</taxon>
        <taxon>Pezizomycotina</taxon>
        <taxon>Leotiomycetes</taxon>
        <taxon>Erysiphales</taxon>
        <taxon>Erysiphaceae</taxon>
        <taxon>Blumeria</taxon>
    </lineage>
</organism>
<name>A0A9W4D1U8_BLUGR</name>
<evidence type="ECO:0000313" key="1">
    <source>
        <dbReference type="EMBL" id="CAD6499770.1"/>
    </source>
</evidence>
<dbReference type="EMBL" id="CAJHIT010000002">
    <property type="protein sequence ID" value="CAD6499770.1"/>
    <property type="molecule type" value="Genomic_DNA"/>
</dbReference>
<reference evidence="1" key="1">
    <citation type="submission" date="2020-10" db="EMBL/GenBank/DDBJ databases">
        <authorList>
            <person name="Muller C M."/>
        </authorList>
    </citation>
    <scope>NUCLEOTIDE SEQUENCE</scope>
    <source>
        <strain evidence="1">THUN-12</strain>
    </source>
</reference>
<comment type="caution">
    <text evidence="1">The sequence shown here is derived from an EMBL/GenBank/DDBJ whole genome shotgun (WGS) entry which is preliminary data.</text>
</comment>